<dbReference type="AlphaFoldDB" id="A0A0A8Y9M4"/>
<protein>
    <submittedName>
        <fullName evidence="2">Uncharacterized protein</fullName>
    </submittedName>
</protein>
<evidence type="ECO:0000256" key="1">
    <source>
        <dbReference type="SAM" id="MobiDB-lite"/>
    </source>
</evidence>
<proteinExistence type="predicted"/>
<evidence type="ECO:0000313" key="2">
    <source>
        <dbReference type="EMBL" id="JAD22038.1"/>
    </source>
</evidence>
<reference evidence="2" key="1">
    <citation type="submission" date="2014-09" db="EMBL/GenBank/DDBJ databases">
        <authorList>
            <person name="Magalhaes I.L.F."/>
            <person name="Oliveira U."/>
            <person name="Santos F.R."/>
            <person name="Vidigal T.H.D.A."/>
            <person name="Brescovit A.D."/>
            <person name="Santos A.J."/>
        </authorList>
    </citation>
    <scope>NUCLEOTIDE SEQUENCE</scope>
    <source>
        <tissue evidence="2">Shoot tissue taken approximately 20 cm above the soil surface</tissue>
    </source>
</reference>
<accession>A0A0A8Y9M4</accession>
<organism evidence="2">
    <name type="scientific">Arundo donax</name>
    <name type="common">Giant reed</name>
    <name type="synonym">Donax arundinaceus</name>
    <dbReference type="NCBI Taxonomy" id="35708"/>
    <lineage>
        <taxon>Eukaryota</taxon>
        <taxon>Viridiplantae</taxon>
        <taxon>Streptophyta</taxon>
        <taxon>Embryophyta</taxon>
        <taxon>Tracheophyta</taxon>
        <taxon>Spermatophyta</taxon>
        <taxon>Magnoliopsida</taxon>
        <taxon>Liliopsida</taxon>
        <taxon>Poales</taxon>
        <taxon>Poaceae</taxon>
        <taxon>PACMAD clade</taxon>
        <taxon>Arundinoideae</taxon>
        <taxon>Arundineae</taxon>
        <taxon>Arundo</taxon>
    </lineage>
</organism>
<name>A0A0A8Y9M4_ARUDO</name>
<sequence length="58" mass="6469">MPRAVLDEEGPKVHEVLPVEAGPSRWRGPRGRARHQPTVPIGMEVDSPTIDLTYLQEP</sequence>
<feature type="region of interest" description="Disordered" evidence="1">
    <location>
        <begin position="19"/>
        <end position="44"/>
    </location>
</feature>
<reference evidence="2" key="2">
    <citation type="journal article" date="2015" name="Data Brief">
        <title>Shoot transcriptome of the giant reed, Arundo donax.</title>
        <authorList>
            <person name="Barrero R.A."/>
            <person name="Guerrero F.D."/>
            <person name="Moolhuijzen P."/>
            <person name="Goolsby J.A."/>
            <person name="Tidwell J."/>
            <person name="Bellgard S.E."/>
            <person name="Bellgard M.I."/>
        </authorList>
    </citation>
    <scope>NUCLEOTIDE SEQUENCE</scope>
    <source>
        <tissue evidence="2">Shoot tissue taken approximately 20 cm above the soil surface</tissue>
    </source>
</reference>
<dbReference type="EMBL" id="GBRH01275857">
    <property type="protein sequence ID" value="JAD22038.1"/>
    <property type="molecule type" value="Transcribed_RNA"/>
</dbReference>